<proteinExistence type="predicted"/>
<feature type="region of interest" description="Disordered" evidence="1">
    <location>
        <begin position="896"/>
        <end position="963"/>
    </location>
</feature>
<dbReference type="Gene3D" id="2.130.10.10">
    <property type="entry name" value="YVTN repeat-like/Quinoprotein amine dehydrogenase"/>
    <property type="match status" value="1"/>
</dbReference>
<accession>A0A7S3XD30</accession>
<evidence type="ECO:0000256" key="1">
    <source>
        <dbReference type="SAM" id="MobiDB-lite"/>
    </source>
</evidence>
<reference evidence="2" key="1">
    <citation type="submission" date="2021-01" db="EMBL/GenBank/DDBJ databases">
        <authorList>
            <person name="Corre E."/>
            <person name="Pelletier E."/>
            <person name="Niang G."/>
            <person name="Scheremetjew M."/>
            <person name="Finn R."/>
            <person name="Kale V."/>
            <person name="Holt S."/>
            <person name="Cochrane G."/>
            <person name="Meng A."/>
            <person name="Brown T."/>
            <person name="Cohen L."/>
        </authorList>
    </citation>
    <scope>NUCLEOTIDE SEQUENCE</scope>
    <source>
        <strain evidence="2">CCMP1897</strain>
    </source>
</reference>
<name>A0A7S3XD30_9CHLO</name>
<feature type="compositionally biased region" description="Basic and acidic residues" evidence="1">
    <location>
        <begin position="901"/>
        <end position="911"/>
    </location>
</feature>
<gene>
    <name evidence="2" type="ORF">PSAL00342_LOCUS4105</name>
</gene>
<dbReference type="InterPro" id="IPR036322">
    <property type="entry name" value="WD40_repeat_dom_sf"/>
</dbReference>
<feature type="compositionally biased region" description="Acidic residues" evidence="1">
    <location>
        <begin position="932"/>
        <end position="944"/>
    </location>
</feature>
<sequence>MEGNVLQVAYADKPEISVAILEDASVWKVDTRLQCAVLVFNSWKRTPTSRFFLSTTENMAFFACDGQPSLQNAEIWPSDAKIVQKSKARIETSQPITAMFMSSSKRILFLGHANGKAKGYDIATLKKLHTMTIPTREKTTQTRPITSIYQGNTNLVTIGSSDGSIAVWKWPHEAKSGTQLVAFVNNPNLGRVHSATFLNEQASLIAHTGEEKQIHAWKAEYRNDGTASMTPIETGALTSAVVGHSTKGTCQFSIMMAPCVEACLSFIIDTGTGLTEKQCRSFLDVSVVLPVSATATSKDYATQTRFVPNQADGLEEIGDGVVFLDGNNVCKGSLLQAGIKVIGTIPSEYHPVSLCSSETLEDVQVACKKSGTASVVLHMNEGGNLAVMPARSSIYIPPSSRRNAILSDDGMMLSLLKVGQTLQEQDSEKITLPSEFLSIFPGPVGNQVLLVAATKILCVDTANNTKIAVETCPTLTLRLRERVMQVQWQELKGYGTFGAILTETSVMIVTDRLQVVTAVRTSDASLTSITFGHPRLISILWLGPALLISLQNAVVQLLWTGRVQYVCSLSRGNKQKSLSTLLAYTTDRLFTLCTWVGGRRHIACRYVPLFQTLVWGWLSFKLSDFGREVSLASEIQTLLSQYDSTKCTVDLMEALDRASFPDLALLLAKVNTNIPLQLALKYAVHAKKFGTAYHIIFEQYEKSLAFPRIVKYSDIYEDFVSLGETALLYGQFKVARNCFRLCSVTESELTIDICSGDFVSARDAIEAAEEDESFDLGMIVADAAKFLLADKKVADWEIKVPDKIEWTAKGLFRGAEEEILHESQYSIKHLKPGYPPFYYEVSLEDMPMVQTSIQEYQSSHRKGEEGFIEDTPSWAGAKMDLPADFEEVEEDLMGGAIVEGEESKEKEDTPKAPKRAQARAETEVDKQRLNVDLEESSDDDESDILADLGLTGHSDPTAAMGQKKVDETNATSLYKAGVGFLEEGKMEEAANFFAKSIKLLTAAEHVPKKGGKIAQCLHYRVAARLMAAVKENDLDGDSQESARLLRYASVLKLEPKHRTKCILDAALRNLEVGNNRFAKEKAEYLLSKSVAHRKGKFASQLQGIIQHSNETGVYDACIPVDENLFDFQSFALEAAPAELEDRVTQVLMSF</sequence>
<protein>
    <submittedName>
        <fullName evidence="2">Uncharacterized protein</fullName>
    </submittedName>
</protein>
<evidence type="ECO:0000313" key="2">
    <source>
        <dbReference type="EMBL" id="CAE0610270.1"/>
    </source>
</evidence>
<dbReference type="AlphaFoldDB" id="A0A7S3XD30"/>
<organism evidence="2">
    <name type="scientific">Picocystis salinarum</name>
    <dbReference type="NCBI Taxonomy" id="88271"/>
    <lineage>
        <taxon>Eukaryota</taxon>
        <taxon>Viridiplantae</taxon>
        <taxon>Chlorophyta</taxon>
        <taxon>Picocystophyceae</taxon>
        <taxon>Picocystales</taxon>
        <taxon>Picocystaceae</taxon>
        <taxon>Picocystis</taxon>
    </lineage>
</organism>
<dbReference type="EMBL" id="HBIS01004520">
    <property type="protein sequence ID" value="CAE0610270.1"/>
    <property type="molecule type" value="Transcribed_RNA"/>
</dbReference>
<dbReference type="SUPFAM" id="SSF50978">
    <property type="entry name" value="WD40 repeat-like"/>
    <property type="match status" value="1"/>
</dbReference>
<feature type="compositionally biased region" description="Basic and acidic residues" evidence="1">
    <location>
        <begin position="918"/>
        <end position="931"/>
    </location>
</feature>
<dbReference type="InterPro" id="IPR015943">
    <property type="entry name" value="WD40/YVTN_repeat-like_dom_sf"/>
</dbReference>